<dbReference type="AlphaFoldDB" id="A0A4Q7YUV1"/>
<dbReference type="InterPro" id="IPR023011">
    <property type="entry name" value="ATP_synth_F0_asu_AS"/>
</dbReference>
<feature type="transmembrane region" description="Helical" evidence="11">
    <location>
        <begin position="137"/>
        <end position="163"/>
    </location>
</feature>
<keyword evidence="8 11" id="KW-0406">Ion transport</keyword>
<dbReference type="Proteomes" id="UP000292958">
    <property type="component" value="Unassembled WGS sequence"/>
</dbReference>
<evidence type="ECO:0000256" key="3">
    <source>
        <dbReference type="ARBA" id="ARBA00022448"/>
    </source>
</evidence>
<dbReference type="GO" id="GO:0045259">
    <property type="term" value="C:proton-transporting ATP synthase complex"/>
    <property type="evidence" value="ECO:0007669"/>
    <property type="project" value="UniProtKB-KW"/>
</dbReference>
<keyword evidence="4 11" id="KW-0138">CF(0)</keyword>
<evidence type="ECO:0000256" key="9">
    <source>
        <dbReference type="ARBA" id="ARBA00023136"/>
    </source>
</evidence>
<evidence type="ECO:0000256" key="10">
    <source>
        <dbReference type="ARBA" id="ARBA00023310"/>
    </source>
</evidence>
<keyword evidence="10 11" id="KW-0066">ATP synthesis</keyword>
<keyword evidence="15" id="KW-1185">Reference proteome</keyword>
<evidence type="ECO:0000313" key="15">
    <source>
        <dbReference type="Proteomes" id="UP000292958"/>
    </source>
</evidence>
<dbReference type="CDD" id="cd00310">
    <property type="entry name" value="ATP-synt_Fo_a_6"/>
    <property type="match status" value="1"/>
</dbReference>
<feature type="transmembrane region" description="Helical" evidence="11">
    <location>
        <begin position="224"/>
        <end position="248"/>
    </location>
</feature>
<dbReference type="InterPro" id="IPR035908">
    <property type="entry name" value="F0_ATP_A_sf"/>
</dbReference>
<dbReference type="PROSITE" id="PS00449">
    <property type="entry name" value="ATPASE_A"/>
    <property type="match status" value="1"/>
</dbReference>
<dbReference type="EMBL" id="SHKW01000001">
    <property type="protein sequence ID" value="RZU40749.1"/>
    <property type="molecule type" value="Genomic_DNA"/>
</dbReference>
<feature type="transmembrane region" description="Helical" evidence="11">
    <location>
        <begin position="293"/>
        <end position="312"/>
    </location>
</feature>
<evidence type="ECO:0000256" key="5">
    <source>
        <dbReference type="ARBA" id="ARBA00022692"/>
    </source>
</evidence>
<dbReference type="Gene3D" id="1.20.120.220">
    <property type="entry name" value="ATP synthase, F0 complex, subunit A"/>
    <property type="match status" value="1"/>
</dbReference>
<evidence type="ECO:0000256" key="7">
    <source>
        <dbReference type="ARBA" id="ARBA00022989"/>
    </source>
</evidence>
<dbReference type="InterPro" id="IPR000568">
    <property type="entry name" value="ATP_synth_F0_asu"/>
</dbReference>
<dbReference type="Pfam" id="PF00119">
    <property type="entry name" value="ATP-synt_A"/>
    <property type="match status" value="1"/>
</dbReference>
<dbReference type="OrthoDB" id="9789241at2"/>
<dbReference type="PANTHER" id="PTHR42823:SF3">
    <property type="entry name" value="ATP SYNTHASE SUBUNIT A, CHLOROPLASTIC"/>
    <property type="match status" value="1"/>
</dbReference>
<dbReference type="GO" id="GO:0005886">
    <property type="term" value="C:plasma membrane"/>
    <property type="evidence" value="ECO:0007669"/>
    <property type="project" value="UniProtKB-SubCell"/>
</dbReference>
<dbReference type="RefSeq" id="WP_130418775.1">
    <property type="nucleotide sequence ID" value="NZ_SHKW01000001.1"/>
</dbReference>
<evidence type="ECO:0000256" key="2">
    <source>
        <dbReference type="ARBA" id="ARBA00006810"/>
    </source>
</evidence>
<comment type="subcellular location">
    <subcellularLocation>
        <location evidence="11 12">Cell membrane</location>
        <topology evidence="11 12">Multi-pass membrane protein</topology>
    </subcellularLocation>
    <subcellularLocation>
        <location evidence="1">Membrane</location>
        <topology evidence="1">Multi-pass membrane protein</topology>
    </subcellularLocation>
</comment>
<organism evidence="14 15">
    <name type="scientific">Edaphobacter modestus</name>
    <dbReference type="NCBI Taxonomy" id="388466"/>
    <lineage>
        <taxon>Bacteria</taxon>
        <taxon>Pseudomonadati</taxon>
        <taxon>Acidobacteriota</taxon>
        <taxon>Terriglobia</taxon>
        <taxon>Terriglobales</taxon>
        <taxon>Acidobacteriaceae</taxon>
        <taxon>Edaphobacter</taxon>
    </lineage>
</organism>
<sequence>MRSLPSNSSTSLLLFCFAAVLISLTASIALAIDTGSKFASDTTAQHEAPEQTSEPEEHGLSQKAVEIARFHNFPITNSMVLSWVVALSLIVFAQFATRNMQQVPAGAQNFLEWIVEGLYKFMAGIIGSHLVSRTFWFFASIFIFILSANWMGLIPGIGTIGWGHPTSHGFKIDQPLLRGTNADVNMTFAMALVYFACWLVWAFQEIGARGFIKELFAPKGESTGALKLLMGIVFFVAGCLEVVSILFRPVSLSFRLYGNVYAGENLLEAMVRLVPGFGWLVAIPFYFMEVLMGLVQALVFMLLTAVFTMLICQHEAKAPEAVHG</sequence>
<dbReference type="GO" id="GO:0042777">
    <property type="term" value="P:proton motive force-driven plasma membrane ATP synthesis"/>
    <property type="evidence" value="ECO:0007669"/>
    <property type="project" value="TreeGrafter"/>
</dbReference>
<evidence type="ECO:0000256" key="13">
    <source>
        <dbReference type="SAM" id="SignalP"/>
    </source>
</evidence>
<keyword evidence="11" id="KW-1003">Cell membrane</keyword>
<protein>
    <recommendedName>
        <fullName evidence="11 12">ATP synthase subunit a</fullName>
    </recommendedName>
    <alternativeName>
        <fullName evidence="11">ATP synthase F0 sector subunit a</fullName>
    </alternativeName>
    <alternativeName>
        <fullName evidence="11">F-ATPase subunit 6</fullName>
    </alternativeName>
</protein>
<keyword evidence="3 11" id="KW-0813">Transport</keyword>
<dbReference type="GO" id="GO:0046933">
    <property type="term" value="F:proton-transporting ATP synthase activity, rotational mechanism"/>
    <property type="evidence" value="ECO:0007669"/>
    <property type="project" value="UniProtKB-UniRule"/>
</dbReference>
<keyword evidence="5 11" id="KW-0812">Transmembrane</keyword>
<feature type="transmembrane region" description="Helical" evidence="11">
    <location>
        <begin position="184"/>
        <end position="204"/>
    </location>
</feature>
<keyword evidence="7 11" id="KW-1133">Transmembrane helix</keyword>
<feature type="transmembrane region" description="Helical" evidence="11">
    <location>
        <begin position="110"/>
        <end position="131"/>
    </location>
</feature>
<evidence type="ECO:0000313" key="14">
    <source>
        <dbReference type="EMBL" id="RZU40749.1"/>
    </source>
</evidence>
<feature type="signal peptide" evidence="13">
    <location>
        <begin position="1"/>
        <end position="31"/>
    </location>
</feature>
<keyword evidence="6 11" id="KW-0375">Hydrogen ion transport</keyword>
<comment type="similarity">
    <text evidence="2 11 12">Belongs to the ATPase A chain family.</text>
</comment>
<evidence type="ECO:0000256" key="6">
    <source>
        <dbReference type="ARBA" id="ARBA00022781"/>
    </source>
</evidence>
<feature type="chain" id="PRO_5020795160" description="ATP synthase subunit a" evidence="13">
    <location>
        <begin position="32"/>
        <end position="324"/>
    </location>
</feature>
<dbReference type="NCBIfam" id="TIGR01131">
    <property type="entry name" value="ATP_synt_6_or_A"/>
    <property type="match status" value="1"/>
</dbReference>
<comment type="caution">
    <text evidence="14">The sequence shown here is derived from an EMBL/GenBank/DDBJ whole genome shotgun (WGS) entry which is preliminary data.</text>
</comment>
<feature type="transmembrane region" description="Helical" evidence="11">
    <location>
        <begin position="80"/>
        <end position="98"/>
    </location>
</feature>
<dbReference type="InterPro" id="IPR045082">
    <property type="entry name" value="ATP_syn_F0_a_bact/chloroplast"/>
</dbReference>
<evidence type="ECO:0000256" key="8">
    <source>
        <dbReference type="ARBA" id="ARBA00023065"/>
    </source>
</evidence>
<dbReference type="PANTHER" id="PTHR42823">
    <property type="entry name" value="ATP SYNTHASE SUBUNIT A, CHLOROPLASTIC"/>
    <property type="match status" value="1"/>
</dbReference>
<reference evidence="14 15" key="1">
    <citation type="submission" date="2019-02" db="EMBL/GenBank/DDBJ databases">
        <title>Genomic Encyclopedia of Archaeal and Bacterial Type Strains, Phase II (KMG-II): from individual species to whole genera.</title>
        <authorList>
            <person name="Goeker M."/>
        </authorList>
    </citation>
    <scope>NUCLEOTIDE SEQUENCE [LARGE SCALE GENOMIC DNA]</scope>
    <source>
        <strain evidence="14 15">DSM 18101</strain>
    </source>
</reference>
<proteinExistence type="inferred from homology"/>
<keyword evidence="13" id="KW-0732">Signal</keyword>
<dbReference type="HAMAP" id="MF_01393">
    <property type="entry name" value="ATP_synth_a_bact"/>
    <property type="match status" value="1"/>
</dbReference>
<evidence type="ECO:0000256" key="12">
    <source>
        <dbReference type="RuleBase" id="RU000483"/>
    </source>
</evidence>
<dbReference type="SUPFAM" id="SSF81336">
    <property type="entry name" value="F1F0 ATP synthase subunit A"/>
    <property type="match status" value="1"/>
</dbReference>
<evidence type="ECO:0000256" key="11">
    <source>
        <dbReference type="HAMAP-Rule" id="MF_01393"/>
    </source>
</evidence>
<evidence type="ECO:0000256" key="4">
    <source>
        <dbReference type="ARBA" id="ARBA00022547"/>
    </source>
</evidence>
<evidence type="ECO:0000256" key="1">
    <source>
        <dbReference type="ARBA" id="ARBA00004141"/>
    </source>
</evidence>
<name>A0A4Q7YUV1_9BACT</name>
<dbReference type="PRINTS" id="PR00123">
    <property type="entry name" value="ATPASEA"/>
</dbReference>
<gene>
    <name evidence="11" type="primary">atpB</name>
    <name evidence="14" type="ORF">BDD14_2225</name>
</gene>
<comment type="function">
    <text evidence="11 12">Key component of the proton channel; it plays a direct role in the translocation of protons across the membrane.</text>
</comment>
<accession>A0A4Q7YUV1</accession>
<keyword evidence="9 11" id="KW-0472">Membrane</keyword>